<accession>A0A495DDE4</accession>
<organism evidence="1 2">
    <name type="scientific">Maricaulis maris</name>
    <dbReference type="NCBI Taxonomy" id="74318"/>
    <lineage>
        <taxon>Bacteria</taxon>
        <taxon>Pseudomonadati</taxon>
        <taxon>Pseudomonadota</taxon>
        <taxon>Alphaproteobacteria</taxon>
        <taxon>Maricaulales</taxon>
        <taxon>Maricaulaceae</taxon>
        <taxon>Maricaulis</taxon>
    </lineage>
</organism>
<dbReference type="RefSeq" id="WP_121210615.1">
    <property type="nucleotide sequence ID" value="NZ_RBIM01000003.1"/>
</dbReference>
<proteinExistence type="predicted"/>
<sequence>MTDPIAAAVEPIREKFVQAYVQWLPEMQKLFPQGVSEHPFAIQHDKALIRNLYRIDFATQLEPKPEFREFRLNDMLAFKSWDGPVDGVHIHLHPFRWDAIVVQLQGAKWDMAALTRWFDRWFGLMKDTPVVTPGVQTGGFIHAASVQDEILHADLGTAPVEALTELIAVARASGAIAIAISDPVAKPTTPKDQLQ</sequence>
<gene>
    <name evidence="1" type="ORF">C7435_1487</name>
</gene>
<evidence type="ECO:0000313" key="1">
    <source>
        <dbReference type="EMBL" id="RKR00283.1"/>
    </source>
</evidence>
<name>A0A495DDE4_9PROT</name>
<dbReference type="EMBL" id="RBIM01000003">
    <property type="protein sequence ID" value="RKR00283.1"/>
    <property type="molecule type" value="Genomic_DNA"/>
</dbReference>
<evidence type="ECO:0000313" key="2">
    <source>
        <dbReference type="Proteomes" id="UP000273675"/>
    </source>
</evidence>
<reference evidence="1 2" key="1">
    <citation type="submission" date="2018-10" db="EMBL/GenBank/DDBJ databases">
        <title>Genomic Encyclopedia of Type Strains, Phase IV (KMG-IV): sequencing the most valuable type-strain genomes for metagenomic binning, comparative biology and taxonomic classification.</title>
        <authorList>
            <person name="Goeker M."/>
        </authorList>
    </citation>
    <scope>NUCLEOTIDE SEQUENCE [LARGE SCALE GENOMIC DNA]</scope>
    <source>
        <strain evidence="1 2">DSM 4734</strain>
    </source>
</reference>
<protein>
    <submittedName>
        <fullName evidence="1">Uncharacterized protein</fullName>
    </submittedName>
</protein>
<dbReference type="OrthoDB" id="7631524at2"/>
<dbReference type="Proteomes" id="UP000273675">
    <property type="component" value="Unassembled WGS sequence"/>
</dbReference>
<dbReference type="AlphaFoldDB" id="A0A495DDE4"/>
<comment type="caution">
    <text evidence="1">The sequence shown here is derived from an EMBL/GenBank/DDBJ whole genome shotgun (WGS) entry which is preliminary data.</text>
</comment>